<dbReference type="InterPro" id="IPR002876">
    <property type="entry name" value="Transcrip_reg_TACO1-like"/>
</dbReference>
<dbReference type="Pfam" id="PF20772">
    <property type="entry name" value="TACO1_YebC_N"/>
    <property type="match status" value="1"/>
</dbReference>
<evidence type="ECO:0000313" key="7">
    <source>
        <dbReference type="Proteomes" id="UP000178517"/>
    </source>
</evidence>
<dbReference type="EMBL" id="MHJI01000010">
    <property type="protein sequence ID" value="OGY66115.1"/>
    <property type="molecule type" value="Genomic_DNA"/>
</dbReference>
<dbReference type="GO" id="GO:0005737">
    <property type="term" value="C:cytoplasm"/>
    <property type="evidence" value="ECO:0007669"/>
    <property type="project" value="UniProtKB-ARBA"/>
</dbReference>
<dbReference type="InterPro" id="IPR026564">
    <property type="entry name" value="Transcrip_reg_TACO1-like_dom3"/>
</dbReference>
<dbReference type="PANTHER" id="PTHR12532:SF0">
    <property type="entry name" value="TRANSLATIONAL ACTIVATOR OF CYTOCHROME C OXIDASE 1"/>
    <property type="match status" value="1"/>
</dbReference>
<protein>
    <recommendedName>
        <fullName evidence="8">Transcriptional regulator</fullName>
    </recommendedName>
</protein>
<keyword evidence="2" id="KW-0805">Transcription regulation</keyword>
<dbReference type="Pfam" id="PF01709">
    <property type="entry name" value="Transcrip_reg"/>
    <property type="match status" value="1"/>
</dbReference>
<evidence type="ECO:0000259" key="5">
    <source>
        <dbReference type="Pfam" id="PF20772"/>
    </source>
</evidence>
<proteinExistence type="inferred from homology"/>
<comment type="similarity">
    <text evidence="1">Belongs to the TACO1 family.</text>
</comment>
<dbReference type="PANTHER" id="PTHR12532">
    <property type="entry name" value="TRANSLATIONAL ACTIVATOR OF CYTOCHROME C OXIDASE 1"/>
    <property type="match status" value="1"/>
</dbReference>
<evidence type="ECO:0000256" key="3">
    <source>
        <dbReference type="ARBA" id="ARBA00023163"/>
    </source>
</evidence>
<keyword evidence="3" id="KW-0804">Transcription</keyword>
<reference evidence="6 7" key="1">
    <citation type="journal article" date="2016" name="Nat. Commun.">
        <title>Thousands of microbial genomes shed light on interconnected biogeochemical processes in an aquifer system.</title>
        <authorList>
            <person name="Anantharaman K."/>
            <person name="Brown C.T."/>
            <person name="Hug L.A."/>
            <person name="Sharon I."/>
            <person name="Castelle C.J."/>
            <person name="Probst A.J."/>
            <person name="Thomas B.C."/>
            <person name="Singh A."/>
            <person name="Wilkins M.J."/>
            <person name="Karaoz U."/>
            <person name="Brodie E.L."/>
            <person name="Williams K.H."/>
            <person name="Hubbard S.S."/>
            <person name="Banfield J.F."/>
        </authorList>
    </citation>
    <scope>NUCLEOTIDE SEQUENCE [LARGE SCALE GENOMIC DNA]</scope>
</reference>
<dbReference type="InterPro" id="IPR029072">
    <property type="entry name" value="YebC-like"/>
</dbReference>
<dbReference type="Gene3D" id="1.10.10.200">
    <property type="match status" value="1"/>
</dbReference>
<evidence type="ECO:0000259" key="4">
    <source>
        <dbReference type="Pfam" id="PF01709"/>
    </source>
</evidence>
<dbReference type="InterPro" id="IPR048300">
    <property type="entry name" value="TACO1_YebC-like_2nd/3rd_dom"/>
</dbReference>
<dbReference type="FunFam" id="1.10.10.200:FF:000002">
    <property type="entry name" value="Probable transcriptional regulatory protein CLM62_37755"/>
    <property type="match status" value="1"/>
</dbReference>
<name>A0A1G1ZNN5_9BACT</name>
<comment type="caution">
    <text evidence="6">The sequence shown here is derived from an EMBL/GenBank/DDBJ whole genome shotgun (WGS) entry which is preliminary data.</text>
</comment>
<evidence type="ECO:0008006" key="8">
    <source>
        <dbReference type="Google" id="ProtNLM"/>
    </source>
</evidence>
<dbReference type="Proteomes" id="UP000178517">
    <property type="component" value="Unassembled WGS sequence"/>
</dbReference>
<evidence type="ECO:0000256" key="1">
    <source>
        <dbReference type="ARBA" id="ARBA00008724"/>
    </source>
</evidence>
<dbReference type="STRING" id="1798406.A3A04_00985"/>
<dbReference type="SUPFAM" id="SSF75625">
    <property type="entry name" value="YebC-like"/>
    <property type="match status" value="1"/>
</dbReference>
<evidence type="ECO:0000256" key="2">
    <source>
        <dbReference type="ARBA" id="ARBA00023015"/>
    </source>
</evidence>
<dbReference type="InterPro" id="IPR017856">
    <property type="entry name" value="Integrase-like_N"/>
</dbReference>
<sequence length="176" mass="19684">MAGHSHWKQIKLQKGSEDKKRSQLFSKLLAAITVAARTEPNPDFNPRLRGAIEKAREYSVPQNNIKKAISNSAKDGALKDLLVEAYGKEGVAILIEAITNNKNRTMQAIRQILEKFDAKVAMPGSAHWAFTKNNDTWSPSFYTNTTTEAKELIESLKDTLLNEEDIQNVITNNTIT</sequence>
<gene>
    <name evidence="6" type="ORF">A3A04_00985</name>
</gene>
<organism evidence="6 7">
    <name type="scientific">Candidatus Harrisonbacteria bacterium RIFCSPLOWO2_01_FULL_40_28</name>
    <dbReference type="NCBI Taxonomy" id="1798406"/>
    <lineage>
        <taxon>Bacteria</taxon>
        <taxon>Candidatus Harrisoniibacteriota</taxon>
    </lineage>
</organism>
<feature type="domain" description="TACO1/YebC-like N-terminal" evidence="5">
    <location>
        <begin position="5"/>
        <end position="73"/>
    </location>
</feature>
<dbReference type="AlphaFoldDB" id="A0A1G1ZNN5"/>
<dbReference type="InterPro" id="IPR049083">
    <property type="entry name" value="TACO1_YebC_N"/>
</dbReference>
<accession>A0A1G1ZNN5</accession>
<dbReference type="Gene3D" id="3.30.70.980">
    <property type="match status" value="1"/>
</dbReference>
<evidence type="ECO:0000313" key="6">
    <source>
        <dbReference type="EMBL" id="OGY66115.1"/>
    </source>
</evidence>
<feature type="domain" description="TACO1/YebC-like second and third" evidence="4">
    <location>
        <begin position="79"/>
        <end position="132"/>
    </location>
</feature>